<protein>
    <submittedName>
        <fullName evidence="5">GspE/PulE family protein</fullName>
    </submittedName>
</protein>
<dbReference type="RefSeq" id="WP_254086130.1">
    <property type="nucleotide sequence ID" value="NZ_JAHESE010000023.1"/>
</dbReference>
<evidence type="ECO:0000259" key="4">
    <source>
        <dbReference type="PROSITE" id="PS00662"/>
    </source>
</evidence>
<sequence length="483" mass="53950">MEPAADGTEIILDTETRKLVSGDLAWHYRILPARVSGDTLHLYADASRSGQALQEELEIVLGRKVKLLAHDSELIGKALALYYIKGTSTQEAGGAVKIDIGQKDFVSELIQEARLLKSSDIHLEIYEEKCRIRLRVDGKLAERITLNKRDYPALVNKIKIMAGMDISERRLPQDGRIFFNRNGLKFDIRVSVLPTLYGEKIVLRILGNNAMEIDLRQLGLSAIDFERYHQSIRKPNGIVLISGPTGSGKTTTLYATLKLLNKESDNILTVEDPIEYTLDGINQVQVKEDIGFTFPRALRTFLRQDPDIIMVGEIRDAETATLAIRAALTGHLVLSTIHTNSAWGTISRLIDMGIPSFLLANTLNATLAQRLVRVLCPHCKEKASVNDHVFPAGFTKKHTVTEHYVAKGCKECFFTGFRGRKAIYEIIPVDNQVSDFILENAKAVGDYFRSLGIKTLQEGALDVLRSGETSLEEIYPLLLNENY</sequence>
<dbReference type="PANTHER" id="PTHR30258">
    <property type="entry name" value="TYPE II SECRETION SYSTEM PROTEIN GSPE-RELATED"/>
    <property type="match status" value="1"/>
</dbReference>
<dbReference type="Gene3D" id="3.30.450.90">
    <property type="match status" value="1"/>
</dbReference>
<organism evidence="5 6">
    <name type="scientific">Dawidia cretensis</name>
    <dbReference type="NCBI Taxonomy" id="2782350"/>
    <lineage>
        <taxon>Bacteria</taxon>
        <taxon>Pseudomonadati</taxon>
        <taxon>Bacteroidota</taxon>
        <taxon>Cytophagia</taxon>
        <taxon>Cytophagales</taxon>
        <taxon>Chryseotaleaceae</taxon>
        <taxon>Dawidia</taxon>
    </lineage>
</organism>
<dbReference type="GO" id="GO:0005524">
    <property type="term" value="F:ATP binding"/>
    <property type="evidence" value="ECO:0007669"/>
    <property type="project" value="UniProtKB-KW"/>
</dbReference>
<dbReference type="InterPro" id="IPR027417">
    <property type="entry name" value="P-loop_NTPase"/>
</dbReference>
<keyword evidence="6" id="KW-1185">Reference proteome</keyword>
<dbReference type="Pfam" id="PF00437">
    <property type="entry name" value="T2SSE"/>
    <property type="match status" value="1"/>
</dbReference>
<dbReference type="InterPro" id="IPR003593">
    <property type="entry name" value="AAA+_ATPase"/>
</dbReference>
<comment type="caution">
    <text evidence="5">The sequence shown here is derived from an EMBL/GenBank/DDBJ whole genome shotgun (WGS) entry which is preliminary data.</text>
</comment>
<accession>A0AAP2E000</accession>
<dbReference type="InterPro" id="IPR001482">
    <property type="entry name" value="T2SS/T4SS_dom"/>
</dbReference>
<dbReference type="AlphaFoldDB" id="A0AAP2E000"/>
<evidence type="ECO:0000256" key="3">
    <source>
        <dbReference type="ARBA" id="ARBA00022840"/>
    </source>
</evidence>
<name>A0AAP2E000_9BACT</name>
<dbReference type="Gene3D" id="3.40.50.300">
    <property type="entry name" value="P-loop containing nucleotide triphosphate hydrolases"/>
    <property type="match status" value="1"/>
</dbReference>
<gene>
    <name evidence="5" type="ORF">KK062_20100</name>
</gene>
<dbReference type="SMART" id="SM00382">
    <property type="entry name" value="AAA"/>
    <property type="match status" value="1"/>
</dbReference>
<evidence type="ECO:0000313" key="5">
    <source>
        <dbReference type="EMBL" id="MBT1710558.1"/>
    </source>
</evidence>
<dbReference type="SUPFAM" id="SSF52540">
    <property type="entry name" value="P-loop containing nucleoside triphosphate hydrolases"/>
    <property type="match status" value="1"/>
</dbReference>
<comment type="similarity">
    <text evidence="1">Belongs to the GSP E family.</text>
</comment>
<dbReference type="GO" id="GO:0016887">
    <property type="term" value="F:ATP hydrolysis activity"/>
    <property type="evidence" value="ECO:0007669"/>
    <property type="project" value="TreeGrafter"/>
</dbReference>
<evidence type="ECO:0000313" key="6">
    <source>
        <dbReference type="Proteomes" id="UP001319080"/>
    </source>
</evidence>
<proteinExistence type="inferred from homology"/>
<evidence type="ECO:0000256" key="2">
    <source>
        <dbReference type="ARBA" id="ARBA00022741"/>
    </source>
</evidence>
<keyword evidence="3" id="KW-0067">ATP-binding</keyword>
<keyword evidence="2" id="KW-0547">Nucleotide-binding</keyword>
<dbReference type="CDD" id="cd01129">
    <property type="entry name" value="PulE-GspE-like"/>
    <property type="match status" value="1"/>
</dbReference>
<dbReference type="Proteomes" id="UP001319080">
    <property type="component" value="Unassembled WGS sequence"/>
</dbReference>
<feature type="domain" description="Bacterial type II secretion system protein E" evidence="4">
    <location>
        <begin position="302"/>
        <end position="316"/>
    </location>
</feature>
<dbReference type="PANTHER" id="PTHR30258:SF1">
    <property type="entry name" value="PROTEIN TRANSPORT PROTEIN HOFB HOMOLOG"/>
    <property type="match status" value="1"/>
</dbReference>
<dbReference type="GO" id="GO:0005886">
    <property type="term" value="C:plasma membrane"/>
    <property type="evidence" value="ECO:0007669"/>
    <property type="project" value="TreeGrafter"/>
</dbReference>
<dbReference type="EMBL" id="JAHESE010000023">
    <property type="protein sequence ID" value="MBT1710558.1"/>
    <property type="molecule type" value="Genomic_DNA"/>
</dbReference>
<evidence type="ECO:0000256" key="1">
    <source>
        <dbReference type="ARBA" id="ARBA00006611"/>
    </source>
</evidence>
<dbReference type="PROSITE" id="PS00662">
    <property type="entry name" value="T2SP_E"/>
    <property type="match status" value="1"/>
</dbReference>
<reference evidence="5 6" key="1">
    <citation type="submission" date="2021-05" db="EMBL/GenBank/DDBJ databases">
        <title>A Polyphasic approach of four new species of the genus Ohtaekwangia: Ohtaekwangia histidinii sp. nov., Ohtaekwangia cretensis sp. nov., Ohtaekwangia indiensis sp. nov., Ohtaekwangia reichenbachii sp. nov. from diverse environment.</title>
        <authorList>
            <person name="Octaviana S."/>
        </authorList>
    </citation>
    <scope>NUCLEOTIDE SEQUENCE [LARGE SCALE GENOMIC DNA]</scope>
    <source>
        <strain evidence="5 6">PWU5</strain>
    </source>
</reference>